<dbReference type="InterPro" id="IPR001646">
    <property type="entry name" value="5peptide_repeat"/>
</dbReference>
<evidence type="ECO:0000256" key="1">
    <source>
        <dbReference type="ARBA" id="ARBA00022737"/>
    </source>
</evidence>
<keyword evidence="2" id="KW-1133">Transmembrane helix</keyword>
<dbReference type="PANTHER" id="PTHR47485">
    <property type="entry name" value="THYLAKOID LUMENAL 17.4 KDA PROTEIN, CHLOROPLASTIC"/>
    <property type="match status" value="1"/>
</dbReference>
<accession>A0A433XLY6</accession>
<organism evidence="3 4">
    <name type="scientific">Arsenicitalea aurantiaca</name>
    <dbReference type="NCBI Taxonomy" id="1783274"/>
    <lineage>
        <taxon>Bacteria</taxon>
        <taxon>Pseudomonadati</taxon>
        <taxon>Pseudomonadota</taxon>
        <taxon>Alphaproteobacteria</taxon>
        <taxon>Hyphomicrobiales</taxon>
        <taxon>Devosiaceae</taxon>
        <taxon>Arsenicitalea</taxon>
    </lineage>
</organism>
<evidence type="ECO:0000313" key="4">
    <source>
        <dbReference type="Proteomes" id="UP000281547"/>
    </source>
</evidence>
<dbReference type="Proteomes" id="UP000281547">
    <property type="component" value="Unassembled WGS sequence"/>
</dbReference>
<dbReference type="AlphaFoldDB" id="A0A433XLY6"/>
<dbReference type="SUPFAM" id="SSF141571">
    <property type="entry name" value="Pentapeptide repeat-like"/>
    <property type="match status" value="1"/>
</dbReference>
<proteinExistence type="predicted"/>
<keyword evidence="1" id="KW-0677">Repeat</keyword>
<keyword evidence="2" id="KW-0812">Transmembrane</keyword>
<keyword evidence="4" id="KW-1185">Reference proteome</keyword>
<evidence type="ECO:0000256" key="2">
    <source>
        <dbReference type="SAM" id="Phobius"/>
    </source>
</evidence>
<keyword evidence="2" id="KW-0472">Membrane</keyword>
<name>A0A433XLY6_9HYPH</name>
<feature type="transmembrane region" description="Helical" evidence="2">
    <location>
        <begin position="50"/>
        <end position="75"/>
    </location>
</feature>
<dbReference type="PANTHER" id="PTHR47485:SF1">
    <property type="entry name" value="THYLAKOID LUMENAL 17.4 KDA PROTEIN, CHLOROPLASTIC"/>
    <property type="match status" value="1"/>
</dbReference>
<feature type="transmembrane region" description="Helical" evidence="2">
    <location>
        <begin position="136"/>
        <end position="158"/>
    </location>
</feature>
<comment type="caution">
    <text evidence="3">The sequence shown here is derived from an EMBL/GenBank/DDBJ whole genome shotgun (WGS) entry which is preliminary data.</text>
</comment>
<dbReference type="Pfam" id="PF00805">
    <property type="entry name" value="Pentapeptide"/>
    <property type="match status" value="1"/>
</dbReference>
<dbReference type="RefSeq" id="WP_127187220.1">
    <property type="nucleotide sequence ID" value="NZ_RZNJ01000001.1"/>
</dbReference>
<dbReference type="Gene3D" id="2.160.20.80">
    <property type="entry name" value="E3 ubiquitin-protein ligase SopA"/>
    <property type="match status" value="1"/>
</dbReference>
<dbReference type="OrthoDB" id="8108582at2"/>
<protein>
    <submittedName>
        <fullName evidence="3">Pentapeptide repeat-containing protein</fullName>
    </submittedName>
</protein>
<reference evidence="3 4" key="1">
    <citation type="journal article" date="2016" name="Int. J. Syst. Evol. Microbiol.">
        <title>Arsenicitalea aurantiaca gen. nov., sp. nov., a new member of the family Hyphomicrobiaceae, isolated from high-arsenic sediment.</title>
        <authorList>
            <person name="Mu Y."/>
            <person name="Zhou L."/>
            <person name="Zeng X.C."/>
            <person name="Liu L."/>
            <person name="Pan Y."/>
            <person name="Chen X."/>
            <person name="Wang J."/>
            <person name="Li S."/>
            <person name="Li W.J."/>
            <person name="Wang Y."/>
        </authorList>
    </citation>
    <scope>NUCLEOTIDE SEQUENCE [LARGE SCALE GENOMIC DNA]</scope>
    <source>
        <strain evidence="3 4">42-50</strain>
    </source>
</reference>
<evidence type="ECO:0000313" key="3">
    <source>
        <dbReference type="EMBL" id="RUT35100.1"/>
    </source>
</evidence>
<sequence>MTDETGRAGRFRWLGHFFSPSFGIPLLVFVLGLLTGFPIAIFGFDILVQHAATAFALLIGLLFLVVIVSVLILAFRRPIWQRVFGHAEVELERMAQPMGEVVRLAAGGEVAEASRVAGDLARFVAARYAWIATRRWIIAAVTGFVAVIAALAGSALLFQQNQLLRIQSDLMREQTMRLNEQTVLLDAQIQLGEAQRSTSIVPEILAIGAALAEQVAAARPPQIDADDPDASVAAVGAQLATPFRFSSADLGDALRGRIIAATTAARPYRYLGNPLEGLSDDEISALAFGRRTDLTETRQRFDLIMSERAAQYGGMLPSQRDDPLVDRIVSPERGQILAMLYNAGVADTEVLSHSGADFSFAEVRIPALRDMSLRHAMMRYSDLSRREIVNLDLRGAYLDHSRWRSARIAGTDFSSIANEEVALPFGPHPSLPYWPGRLIGSDFAEAQIERSAFIASVMIAADFDRALIAETDFSIATLATATFRNAILHRNDFSGADLTNVDFDGAVVFEPGFLDGLAEQAAEGTFRRDLFGLDPVGDEILPTHPNFFGISRLAGVLVDTQTYRVRRLGPFE</sequence>
<gene>
    <name evidence="3" type="ORF">EMQ25_03875</name>
</gene>
<dbReference type="EMBL" id="RZNJ01000001">
    <property type="protein sequence ID" value="RUT35100.1"/>
    <property type="molecule type" value="Genomic_DNA"/>
</dbReference>
<feature type="transmembrane region" description="Helical" evidence="2">
    <location>
        <begin position="21"/>
        <end position="44"/>
    </location>
</feature>